<keyword evidence="2" id="KW-1185">Reference proteome</keyword>
<accession>A0ABV6Z3E9</accession>
<name>A0ABV6Z3E9_UNCC1</name>
<dbReference type="EMBL" id="JBHPBY010000396">
    <property type="protein sequence ID" value="MFC1852960.1"/>
    <property type="molecule type" value="Genomic_DNA"/>
</dbReference>
<protein>
    <submittedName>
        <fullName evidence="1">Uncharacterized protein</fullName>
    </submittedName>
</protein>
<evidence type="ECO:0000313" key="1">
    <source>
        <dbReference type="EMBL" id="MFC1852960.1"/>
    </source>
</evidence>
<dbReference type="Gene3D" id="2.60.120.560">
    <property type="entry name" value="Exo-inulinase, domain 1"/>
    <property type="match status" value="1"/>
</dbReference>
<gene>
    <name evidence="1" type="ORF">ACFL27_22405</name>
</gene>
<evidence type="ECO:0000313" key="2">
    <source>
        <dbReference type="Proteomes" id="UP001594351"/>
    </source>
</evidence>
<comment type="caution">
    <text evidence="1">The sequence shown here is derived from an EMBL/GenBank/DDBJ whole genome shotgun (WGS) entry which is preliminary data.</text>
</comment>
<dbReference type="Proteomes" id="UP001594351">
    <property type="component" value="Unassembled WGS sequence"/>
</dbReference>
<reference evidence="1 2" key="1">
    <citation type="submission" date="2024-09" db="EMBL/GenBank/DDBJ databases">
        <title>Laminarin stimulates single cell rates of sulfate reduction while oxygen inhibits transcriptomic activity in coastal marine sediment.</title>
        <authorList>
            <person name="Lindsay M."/>
            <person name="Orcutt B."/>
            <person name="Emerson D."/>
            <person name="Stepanauskas R."/>
            <person name="D'Angelo T."/>
        </authorList>
    </citation>
    <scope>NUCLEOTIDE SEQUENCE [LARGE SCALE GENOMIC DNA]</scope>
    <source>
        <strain evidence="1">SAG AM-311-K15</strain>
    </source>
</reference>
<sequence>MTHIENYEGGYDLIETGDADWEVGSLEVTMGGFKEPTGGGYEIDICFGYQDSSHLWSIMFYAWESDSYTRKIQIFQLKDGHEYTWDEASFYLEVETDYAIRILLLPYTIVAYIDGTEVLSKGVSELIQGKVVFSASASESINFDDVKVYKQSDNTNQKTKLIRVRNQLKNNLRVKNSRKVLDH</sequence>
<organism evidence="1 2">
    <name type="scientific">candidate division CSSED10-310 bacterium</name>
    <dbReference type="NCBI Taxonomy" id="2855610"/>
    <lineage>
        <taxon>Bacteria</taxon>
        <taxon>Bacteria division CSSED10-310</taxon>
    </lineage>
</organism>
<proteinExistence type="predicted"/>